<name>A0AAX4NEK9_9ARCH</name>
<feature type="binding site" evidence="3">
    <location>
        <begin position="223"/>
        <end position="226"/>
    </location>
    <ligand>
        <name>substrate</name>
    </ligand>
</feature>
<evidence type="ECO:0000256" key="2">
    <source>
        <dbReference type="PIRSR" id="PIRSR600246-1"/>
    </source>
</evidence>
<evidence type="ECO:0000313" key="5">
    <source>
        <dbReference type="EMBL" id="WYX99644.1"/>
    </source>
</evidence>
<keyword evidence="6" id="KW-1185">Reference proteome</keyword>
<evidence type="ECO:0000256" key="1">
    <source>
        <dbReference type="ARBA" id="ARBA00044776"/>
    </source>
</evidence>
<reference evidence="5 6" key="1">
    <citation type="submission" date="2023-09" db="EMBL/GenBank/DDBJ databases">
        <authorList>
            <person name="Golyshina O.V."/>
            <person name="Lunev E.A."/>
            <person name="Bargiela R."/>
            <person name="Gaines M.C."/>
            <person name="Daum B."/>
            <person name="Bale N.J."/>
            <person name="Koenen M."/>
            <person name="Sinninghe Damst J.S."/>
            <person name="Yakimov M."/>
            <person name="Golyshin P.N."/>
        </authorList>
    </citation>
    <scope>NUCLEOTIDE SEQUENCE [LARGE SCALE GENOMIC DNA]</scope>
    <source>
        <strain evidence="5 6">M1</strain>
    </source>
</reference>
<evidence type="ECO:0000256" key="4">
    <source>
        <dbReference type="PIRSR" id="PIRSR600246-3"/>
    </source>
</evidence>
<protein>
    <recommendedName>
        <fullName evidence="1">Plant-type L-asparaginase</fullName>
    </recommendedName>
</protein>
<dbReference type="EMBL" id="CP133772">
    <property type="protein sequence ID" value="WYX99644.1"/>
    <property type="molecule type" value="Genomic_DNA"/>
</dbReference>
<proteinExistence type="predicted"/>
<dbReference type="SUPFAM" id="SSF56235">
    <property type="entry name" value="N-terminal nucleophile aminohydrolases (Ntn hydrolases)"/>
    <property type="match status" value="1"/>
</dbReference>
<dbReference type="Proteomes" id="UP001451606">
    <property type="component" value="Chromosome"/>
</dbReference>
<dbReference type="PANTHER" id="PTHR10188:SF13">
    <property type="entry name" value="ISOASPARTYL PEPTIDASE_L-ASPARAGINASE 2-RELATED"/>
    <property type="match status" value="1"/>
</dbReference>
<evidence type="ECO:0000313" key="6">
    <source>
        <dbReference type="Proteomes" id="UP001451606"/>
    </source>
</evidence>
<dbReference type="InterPro" id="IPR029055">
    <property type="entry name" value="Ntn_hydrolases_N"/>
</dbReference>
<dbReference type="Pfam" id="PF01112">
    <property type="entry name" value="Asparaginase_2"/>
    <property type="match status" value="1"/>
</dbReference>
<dbReference type="InterPro" id="IPR000246">
    <property type="entry name" value="Peptidase_T2"/>
</dbReference>
<dbReference type="GO" id="GO:0016787">
    <property type="term" value="F:hydrolase activity"/>
    <property type="evidence" value="ECO:0007669"/>
    <property type="project" value="InterPro"/>
</dbReference>
<gene>
    <name evidence="5" type="ORF">OXIME_000179</name>
</gene>
<dbReference type="CDD" id="cd04703">
    <property type="entry name" value="Asparaginase_2_like_1"/>
    <property type="match status" value="1"/>
</dbReference>
<dbReference type="Gene3D" id="3.60.20.30">
    <property type="entry name" value="(Glycosyl)asparaginase"/>
    <property type="match status" value="1"/>
</dbReference>
<evidence type="ECO:0000256" key="3">
    <source>
        <dbReference type="PIRSR" id="PIRSR600246-2"/>
    </source>
</evidence>
<dbReference type="KEGG" id="omr:OXIME_000179"/>
<feature type="active site" description="Nucleophile" evidence="2">
    <location>
        <position position="174"/>
    </location>
</feature>
<accession>A0AAX4NEK9</accession>
<dbReference type="GeneID" id="95966903"/>
<feature type="site" description="Cleavage; by autolysis" evidence="4">
    <location>
        <begin position="173"/>
        <end position="174"/>
    </location>
</feature>
<dbReference type="AlphaFoldDB" id="A0AAX4NEK9"/>
<sequence>MRNILLLHGGVGIDNSLVDSANKKLNSIAGSVELGLDPLDAAVNAVVIMENDPDFNAGTGSVMRIDGSIQMDAAVAIPGKFGSVLAIESVKNPVLVARDVMNLTPHTMLAGDGAIKFARLLGYKEYDPSTEKAKNRLKIALNSVNDPNGEGHSKYSKLMTKTDFSRFLSDSCDTVGSVARIDGKFAAAVSTGGSSPMLRGRIGDSPIFGAGIYAGENGAVVATGIGEDISRRLLCFRIHEKIGTKSLEKIMEEEIGFFKGVIAGVIAVSADEHGYYANKGMGIGLKLENSM</sequence>
<organism evidence="5 6">
    <name type="scientific">Oxyplasma meridianum</name>
    <dbReference type="NCBI Taxonomy" id="3073602"/>
    <lineage>
        <taxon>Archaea</taxon>
        <taxon>Methanobacteriati</taxon>
        <taxon>Thermoplasmatota</taxon>
        <taxon>Thermoplasmata</taxon>
        <taxon>Thermoplasmatales</taxon>
        <taxon>Thermoplasmataceae</taxon>
        <taxon>Oxyplasma</taxon>
    </lineage>
</organism>
<dbReference type="RefSeq" id="WP_393971612.1">
    <property type="nucleotide sequence ID" value="NZ_CP133772.1"/>
</dbReference>
<feature type="binding site" evidence="3">
    <location>
        <begin position="201"/>
        <end position="204"/>
    </location>
    <ligand>
        <name>substrate</name>
    </ligand>
</feature>
<dbReference type="PANTHER" id="PTHR10188">
    <property type="entry name" value="L-ASPARAGINASE"/>
    <property type="match status" value="1"/>
</dbReference>